<organism evidence="2 3">
    <name type="scientific">Flaviaesturariibacter aridisoli</name>
    <dbReference type="NCBI Taxonomy" id="2545761"/>
    <lineage>
        <taxon>Bacteria</taxon>
        <taxon>Pseudomonadati</taxon>
        <taxon>Bacteroidota</taxon>
        <taxon>Chitinophagia</taxon>
        <taxon>Chitinophagales</taxon>
        <taxon>Chitinophagaceae</taxon>
        <taxon>Flaviaestuariibacter</taxon>
    </lineage>
</organism>
<dbReference type="RefSeq" id="WP_131852928.1">
    <property type="nucleotide sequence ID" value="NZ_SKFH01000028.1"/>
</dbReference>
<feature type="domain" description="KAP NTPase" evidence="1">
    <location>
        <begin position="7"/>
        <end position="98"/>
    </location>
</feature>
<dbReference type="EMBL" id="SKFH01000028">
    <property type="protein sequence ID" value="TCZ68342.1"/>
    <property type="molecule type" value="Genomic_DNA"/>
</dbReference>
<dbReference type="Proteomes" id="UP000295164">
    <property type="component" value="Unassembled WGS sequence"/>
</dbReference>
<evidence type="ECO:0000313" key="3">
    <source>
        <dbReference type="Proteomes" id="UP000295164"/>
    </source>
</evidence>
<dbReference type="Pfam" id="PF07693">
    <property type="entry name" value="KAP_NTPase"/>
    <property type="match status" value="2"/>
</dbReference>
<dbReference type="InterPro" id="IPR011646">
    <property type="entry name" value="KAP_P-loop"/>
</dbReference>
<gene>
    <name evidence="2" type="ORF">E0486_14215</name>
</gene>
<reference evidence="2 3" key="1">
    <citation type="submission" date="2019-03" db="EMBL/GenBank/DDBJ databases">
        <authorList>
            <person name="Kim M.K.M."/>
        </authorList>
    </citation>
    <scope>NUCLEOTIDE SEQUENCE [LARGE SCALE GENOMIC DNA]</scope>
    <source>
        <strain evidence="2 3">17J68-15</strain>
    </source>
</reference>
<dbReference type="Gene3D" id="3.40.50.300">
    <property type="entry name" value="P-loop containing nucleotide triphosphate hydrolases"/>
    <property type="match status" value="1"/>
</dbReference>
<keyword evidence="3" id="KW-1185">Reference proteome</keyword>
<dbReference type="InterPro" id="IPR027417">
    <property type="entry name" value="P-loop_NTPase"/>
</dbReference>
<feature type="domain" description="KAP NTPase" evidence="1">
    <location>
        <begin position="127"/>
        <end position="248"/>
    </location>
</feature>
<sequence>MNTTHIEAVFLDYIKSPDTQYALLINGSWGSGKTYFWKYKLQEIAKANKFEVIYLSLNGISKIETLEYQLFLRFLPFVGNTENKTAKAIVALFANAANAASKKFLSVGLTEAFKDVKVDSLNLSHHVICFDDLERCQLPIKETLGFINNYVEHKSLKAVILADEKNIEANLEKDNKKYHDIKEKVVGRILNYEPNIDQIVPILFSKFKTSQPKVYNFFEHWENEITSILQEYRENNLRIISFYISILEKVSPLLEDIDEKYIKEVILFTLTIVIELKRGRLTTSDYSDPKGIQNIDENFFGLFLARTTNLSNEEKENREKLYAELFYDRYLINRISQYYFYPSIYSFVLTGYFNSQQFQDELRERYPISLSDEIIAFRTLLNYTFRELSNADFISCFNKVLEYAKEGKYSIYDYAQIANFFFYFSDNKLVPANYKQIHEVINEGLEIAKRRKEISELMFQSLRHSISENIEVKKVKETIKNIHLHIKSDQLKIESNKLLDAIKSDDEIALSATFQDNQFSKTFLQYVYNEAFVQALVKSSNKLLFNFTELLNNRYSSVNIGEFLFEDHDPLLMLKEKLETYLSSIGEDQPHKFLIESLIQIINEICDKLVLTRK</sequence>
<evidence type="ECO:0000313" key="2">
    <source>
        <dbReference type="EMBL" id="TCZ68342.1"/>
    </source>
</evidence>
<protein>
    <recommendedName>
        <fullName evidence="1">KAP NTPase domain-containing protein</fullName>
    </recommendedName>
</protein>
<accession>A0A4R4DWI3</accession>
<name>A0A4R4DWI3_9BACT</name>
<proteinExistence type="predicted"/>
<dbReference type="AlphaFoldDB" id="A0A4R4DWI3"/>
<comment type="caution">
    <text evidence="2">The sequence shown here is derived from an EMBL/GenBank/DDBJ whole genome shotgun (WGS) entry which is preliminary data.</text>
</comment>
<evidence type="ECO:0000259" key="1">
    <source>
        <dbReference type="Pfam" id="PF07693"/>
    </source>
</evidence>
<dbReference type="OrthoDB" id="88903at2"/>